<dbReference type="Proteomes" id="UP000663879">
    <property type="component" value="Unassembled WGS sequence"/>
</dbReference>
<feature type="signal peptide" evidence="1">
    <location>
        <begin position="1"/>
        <end position="21"/>
    </location>
</feature>
<dbReference type="AlphaFoldDB" id="A0A814GVV6"/>
<reference evidence="2" key="1">
    <citation type="submission" date="2021-02" db="EMBL/GenBank/DDBJ databases">
        <authorList>
            <person name="Nowell W R."/>
        </authorList>
    </citation>
    <scope>NUCLEOTIDE SEQUENCE</scope>
    <source>
        <strain evidence="2">Ploen Becks lab</strain>
    </source>
</reference>
<protein>
    <submittedName>
        <fullName evidence="2">Uncharacterized protein</fullName>
    </submittedName>
</protein>
<sequence length="211" mass="23809">MKFLTILYFLLFVALVANVNCSWLTACKPCVSQLQFCLSKQITGSAYVTCIESIEYSNCETCVTSVAKTNNLYCDASIEYHNLSCQVSCRLKGILNVGYCDKKLKSEILINCNCEREARSWILACKPCVPQLEYCLKNKVYLTGSDFKKCIDSITYSSCQNCVINIENSDDIWCDQSIEYHNLVCQVSCRLRGFLHRGVCDSTSALCTCNR</sequence>
<accession>A0A814GVV6</accession>
<keyword evidence="3" id="KW-1185">Reference proteome</keyword>
<keyword evidence="1" id="KW-0732">Signal</keyword>
<evidence type="ECO:0000256" key="1">
    <source>
        <dbReference type="SAM" id="SignalP"/>
    </source>
</evidence>
<proteinExistence type="predicted"/>
<evidence type="ECO:0000313" key="3">
    <source>
        <dbReference type="Proteomes" id="UP000663879"/>
    </source>
</evidence>
<name>A0A814GVV6_9BILA</name>
<organism evidence="2 3">
    <name type="scientific">Brachionus calyciflorus</name>
    <dbReference type="NCBI Taxonomy" id="104777"/>
    <lineage>
        <taxon>Eukaryota</taxon>
        <taxon>Metazoa</taxon>
        <taxon>Spiralia</taxon>
        <taxon>Gnathifera</taxon>
        <taxon>Rotifera</taxon>
        <taxon>Eurotatoria</taxon>
        <taxon>Monogononta</taxon>
        <taxon>Pseudotrocha</taxon>
        <taxon>Ploima</taxon>
        <taxon>Brachionidae</taxon>
        <taxon>Brachionus</taxon>
    </lineage>
</organism>
<gene>
    <name evidence="2" type="ORF">OXX778_LOCUS16450</name>
</gene>
<feature type="chain" id="PRO_5032952609" evidence="1">
    <location>
        <begin position="22"/>
        <end position="211"/>
    </location>
</feature>
<comment type="caution">
    <text evidence="2">The sequence shown here is derived from an EMBL/GenBank/DDBJ whole genome shotgun (WGS) entry which is preliminary data.</text>
</comment>
<evidence type="ECO:0000313" key="2">
    <source>
        <dbReference type="EMBL" id="CAF1001935.1"/>
    </source>
</evidence>
<dbReference type="EMBL" id="CAJNOC010003892">
    <property type="protein sequence ID" value="CAF1001935.1"/>
    <property type="molecule type" value="Genomic_DNA"/>
</dbReference>
<dbReference type="PROSITE" id="PS51257">
    <property type="entry name" value="PROKAR_LIPOPROTEIN"/>
    <property type="match status" value="1"/>
</dbReference>